<protein>
    <submittedName>
        <fullName evidence="3">16S rRNA (Guanine(966)-N(2))-methyltransferase RsmD</fullName>
        <ecNumber evidence="3">2.1.1.171</ecNumber>
    </submittedName>
</protein>
<reference evidence="3" key="1">
    <citation type="submission" date="2022-12" db="EMBL/GenBank/DDBJ databases">
        <title>Draft genome sequence of the thermophilic strain Brevibacillus thermoruber HT42, isolated from Los Humeros, Puebla, Mexico, with biotechnological potential.</title>
        <authorList>
            <person name="Lara Sanchez J."/>
            <person name="Solis Palacios R."/>
            <person name="Bustos Baena A.S."/>
            <person name="Ruz Baez A.E."/>
            <person name="Espinosa Luna G."/>
            <person name="Oliart Ros R.M."/>
        </authorList>
    </citation>
    <scope>NUCLEOTIDE SEQUENCE</scope>
    <source>
        <strain evidence="3">HT42</strain>
    </source>
</reference>
<dbReference type="InterPro" id="IPR004398">
    <property type="entry name" value="RNA_MeTrfase_RsmD"/>
</dbReference>
<dbReference type="PROSITE" id="PS00092">
    <property type="entry name" value="N6_MTASE"/>
    <property type="match status" value="1"/>
</dbReference>
<dbReference type="PIRSF" id="PIRSF004553">
    <property type="entry name" value="CHP00095"/>
    <property type="match status" value="1"/>
</dbReference>
<keyword evidence="4" id="KW-1185">Reference proteome</keyword>
<evidence type="ECO:0000256" key="1">
    <source>
        <dbReference type="ARBA" id="ARBA00022603"/>
    </source>
</evidence>
<dbReference type="AlphaFoldDB" id="A0A9X3TNV9"/>
<dbReference type="EMBL" id="JAPYYP010000004">
    <property type="protein sequence ID" value="MDA5107817.1"/>
    <property type="molecule type" value="Genomic_DNA"/>
</dbReference>
<proteinExistence type="predicted"/>
<dbReference type="PANTHER" id="PTHR43542:SF1">
    <property type="entry name" value="METHYLTRANSFERASE"/>
    <property type="match status" value="1"/>
</dbReference>
<organism evidence="3 4">
    <name type="scientific">Brevibacillus thermoruber</name>
    <dbReference type="NCBI Taxonomy" id="33942"/>
    <lineage>
        <taxon>Bacteria</taxon>
        <taxon>Bacillati</taxon>
        <taxon>Bacillota</taxon>
        <taxon>Bacilli</taxon>
        <taxon>Bacillales</taxon>
        <taxon>Paenibacillaceae</taxon>
        <taxon>Brevibacillus</taxon>
    </lineage>
</organism>
<name>A0A9X3TNV9_9BACL</name>
<evidence type="ECO:0000313" key="4">
    <source>
        <dbReference type="Proteomes" id="UP001151071"/>
    </source>
</evidence>
<dbReference type="EC" id="2.1.1.171" evidence="3"/>
<dbReference type="NCBIfam" id="TIGR00095">
    <property type="entry name" value="16S rRNA (guanine(966)-N(2))-methyltransferase RsmD"/>
    <property type="match status" value="1"/>
</dbReference>
<accession>A0A9X3TNV9</accession>
<dbReference type="GO" id="GO:0003676">
    <property type="term" value="F:nucleic acid binding"/>
    <property type="evidence" value="ECO:0007669"/>
    <property type="project" value="InterPro"/>
</dbReference>
<dbReference type="Proteomes" id="UP001151071">
    <property type="component" value="Unassembled WGS sequence"/>
</dbReference>
<evidence type="ECO:0000256" key="2">
    <source>
        <dbReference type="ARBA" id="ARBA00022679"/>
    </source>
</evidence>
<dbReference type="Pfam" id="PF03602">
    <property type="entry name" value="Cons_hypoth95"/>
    <property type="match status" value="1"/>
</dbReference>
<dbReference type="Gene3D" id="3.40.50.150">
    <property type="entry name" value="Vaccinia Virus protein VP39"/>
    <property type="match status" value="1"/>
</dbReference>
<sequence>MRVIAGEHKGRRLLAVPGKGTRPTTDKVKESIFNMIGPYFSGGWALDLYAGTGGLGIEALSRGAERAVFVERDAKAHAVVKQNIAACRLEDRSELYRTDASRALKALGKRGVAFDLVFLDPPYAQQNIAEDLRVMQELGLLADGAWIVAEHDSAIRLPETIGRCVVERVATYGETTVTLYAHELEEHDHAEQTASEGEASIS</sequence>
<evidence type="ECO:0000313" key="3">
    <source>
        <dbReference type="EMBL" id="MDA5107817.1"/>
    </source>
</evidence>
<dbReference type="PANTHER" id="PTHR43542">
    <property type="entry name" value="METHYLTRANSFERASE"/>
    <property type="match status" value="1"/>
</dbReference>
<keyword evidence="1 3" id="KW-0489">Methyltransferase</keyword>
<keyword evidence="2 3" id="KW-0808">Transferase</keyword>
<comment type="caution">
    <text evidence="3">The sequence shown here is derived from an EMBL/GenBank/DDBJ whole genome shotgun (WGS) entry which is preliminary data.</text>
</comment>
<dbReference type="GO" id="GO:0052913">
    <property type="term" value="F:16S rRNA (guanine(966)-N(2))-methyltransferase activity"/>
    <property type="evidence" value="ECO:0007669"/>
    <property type="project" value="UniProtKB-EC"/>
</dbReference>
<gene>
    <name evidence="3" type="primary">rsmD</name>
    <name evidence="3" type="ORF">O3V59_05565</name>
</gene>
<dbReference type="InterPro" id="IPR002052">
    <property type="entry name" value="DNA_methylase_N6_adenine_CS"/>
</dbReference>
<dbReference type="SUPFAM" id="SSF53335">
    <property type="entry name" value="S-adenosyl-L-methionine-dependent methyltransferases"/>
    <property type="match status" value="1"/>
</dbReference>
<dbReference type="CDD" id="cd02440">
    <property type="entry name" value="AdoMet_MTases"/>
    <property type="match status" value="1"/>
</dbReference>
<dbReference type="RefSeq" id="WP_051188260.1">
    <property type="nucleotide sequence ID" value="NZ_JAPYYP010000004.1"/>
</dbReference>
<dbReference type="InterPro" id="IPR029063">
    <property type="entry name" value="SAM-dependent_MTases_sf"/>
</dbReference>